<dbReference type="Proteomes" id="UP001060414">
    <property type="component" value="Chromosome"/>
</dbReference>
<dbReference type="EMBL" id="CP092109">
    <property type="protein sequence ID" value="UWZ78592.1"/>
    <property type="molecule type" value="Genomic_DNA"/>
</dbReference>
<proteinExistence type="predicted"/>
<organism evidence="1 2">
    <name type="scientific">Geoalkalibacter halelectricus</name>
    <dbReference type="NCBI Taxonomy" id="2847045"/>
    <lineage>
        <taxon>Bacteria</taxon>
        <taxon>Pseudomonadati</taxon>
        <taxon>Thermodesulfobacteriota</taxon>
        <taxon>Desulfuromonadia</taxon>
        <taxon>Desulfuromonadales</taxon>
        <taxon>Geoalkalibacteraceae</taxon>
        <taxon>Geoalkalibacter</taxon>
    </lineage>
</organism>
<accession>A0ABY5ZKT8</accession>
<name>A0ABY5ZKT8_9BACT</name>
<gene>
    <name evidence="1" type="ORF">L9S41_12995</name>
</gene>
<protein>
    <submittedName>
        <fullName evidence="1">Uncharacterized protein</fullName>
    </submittedName>
</protein>
<dbReference type="RefSeq" id="WP_260746945.1">
    <property type="nucleotide sequence ID" value="NZ_CP092109.1"/>
</dbReference>
<evidence type="ECO:0000313" key="1">
    <source>
        <dbReference type="EMBL" id="UWZ78592.1"/>
    </source>
</evidence>
<evidence type="ECO:0000313" key="2">
    <source>
        <dbReference type="Proteomes" id="UP001060414"/>
    </source>
</evidence>
<sequence>MRKAAAGLRRKEEPLRPESELRHLTPSPLLEFSPSAPVSGAIPFSLPDYLELVDVLGRAIHPAKRGVIPESTPAILSRLDIDFDTFIATADQFLSGFGSAVGTPQHLAALAEQRQCRYLRGVGQARSVFGRAA</sequence>
<reference evidence="1" key="1">
    <citation type="journal article" date="2022" name="Environ. Microbiol.">
        <title>Geoalkalibacter halelectricus SAP #1 sp. nov. possessing extracellular electron transfer and mineral#reducing capabilities from a haloalkaline environment.</title>
        <authorList>
            <person name="Yadav S."/>
            <person name="Singh R."/>
            <person name="Sundharam S.S."/>
            <person name="Chaudhary S."/>
            <person name="Krishnamurthi S."/>
            <person name="Patil S.A."/>
        </authorList>
    </citation>
    <scope>NUCLEOTIDE SEQUENCE</scope>
    <source>
        <strain evidence="1">SAP-1</strain>
    </source>
</reference>
<keyword evidence="2" id="KW-1185">Reference proteome</keyword>